<evidence type="ECO:0000256" key="3">
    <source>
        <dbReference type="PROSITE-ProRule" id="PRU00023"/>
    </source>
</evidence>
<reference evidence="4" key="2">
    <citation type="submission" date="2007-04" db="EMBL/GenBank/DDBJ databases">
        <title>The genome of the human body louse.</title>
        <authorList>
            <consortium name="The Human Body Louse Genome Consortium"/>
            <person name="Kirkness E."/>
            <person name="Walenz B."/>
            <person name="Hass B."/>
            <person name="Bruggner R."/>
            <person name="Strausberg R."/>
        </authorList>
    </citation>
    <scope>NUCLEOTIDE SEQUENCE</scope>
    <source>
        <strain evidence="4">USDA</strain>
    </source>
</reference>
<dbReference type="CTD" id="8233305"/>
<dbReference type="EnsemblMetazoa" id="PHUM001010-RA">
    <property type="protein sequence ID" value="PHUM001010-PA"/>
    <property type="gene ID" value="PHUM001010"/>
</dbReference>
<feature type="repeat" description="ANK" evidence="3">
    <location>
        <begin position="56"/>
        <end position="88"/>
    </location>
</feature>
<dbReference type="AlphaFoldDB" id="E0V8X3"/>
<dbReference type="SMART" id="SM00248">
    <property type="entry name" value="ANK"/>
    <property type="match status" value="9"/>
</dbReference>
<dbReference type="Pfam" id="PF13637">
    <property type="entry name" value="Ank_4"/>
    <property type="match status" value="1"/>
</dbReference>
<dbReference type="PRINTS" id="PR01415">
    <property type="entry name" value="ANKYRIN"/>
</dbReference>
<accession>E0V8X3</accession>
<dbReference type="STRING" id="121224.E0V8X3"/>
<dbReference type="VEuPathDB" id="VectorBase:PHUM001010"/>
<dbReference type="PROSITE" id="PS50088">
    <property type="entry name" value="ANK_REPEAT"/>
    <property type="match status" value="6"/>
</dbReference>
<dbReference type="OrthoDB" id="21416at2759"/>
<reference evidence="5" key="3">
    <citation type="submission" date="2020-05" db="UniProtKB">
        <authorList>
            <consortium name="EnsemblMetazoa"/>
        </authorList>
    </citation>
    <scope>IDENTIFICATION</scope>
    <source>
        <strain evidence="5">USDA</strain>
    </source>
</reference>
<evidence type="ECO:0000313" key="6">
    <source>
        <dbReference type="Proteomes" id="UP000009046"/>
    </source>
</evidence>
<dbReference type="eggNOG" id="KOG4177">
    <property type="taxonomic scope" value="Eukaryota"/>
</dbReference>
<dbReference type="RefSeq" id="XP_002422567.1">
    <property type="nucleotide sequence ID" value="XM_002422522.1"/>
</dbReference>
<dbReference type="FunCoup" id="E0V8X3">
    <property type="interactions" value="217"/>
</dbReference>
<feature type="repeat" description="ANK" evidence="3">
    <location>
        <begin position="253"/>
        <end position="285"/>
    </location>
</feature>
<keyword evidence="6" id="KW-1185">Reference proteome</keyword>
<evidence type="ECO:0000256" key="1">
    <source>
        <dbReference type="ARBA" id="ARBA00022737"/>
    </source>
</evidence>
<protein>
    <submittedName>
        <fullName evidence="4">Ankyrin repeat domain-containing protein, putative</fullName>
    </submittedName>
</protein>
<dbReference type="PANTHER" id="PTHR24173:SF89">
    <property type="entry name" value="ANKYRIN REPEAT DOMAIN 29"/>
    <property type="match status" value="1"/>
</dbReference>
<dbReference type="Proteomes" id="UP000009046">
    <property type="component" value="Unassembled WGS sequence"/>
</dbReference>
<dbReference type="InterPro" id="IPR002110">
    <property type="entry name" value="Ankyrin_rpt"/>
</dbReference>
<dbReference type="InterPro" id="IPR036770">
    <property type="entry name" value="Ankyrin_rpt-contain_sf"/>
</dbReference>
<evidence type="ECO:0000313" key="4">
    <source>
        <dbReference type="EMBL" id="EEB09829.1"/>
    </source>
</evidence>
<dbReference type="OMA" id="CKDSYGT"/>
<dbReference type="PANTHER" id="PTHR24173">
    <property type="entry name" value="ANKYRIN REPEAT CONTAINING"/>
    <property type="match status" value="1"/>
</dbReference>
<dbReference type="HOGENOM" id="CLU_000134_18_0_1"/>
<keyword evidence="1" id="KW-0677">Repeat</keyword>
<sequence length="340" mass="36367">MKSFENGLRHFFIIIISQKETPSDAQLHYAAFNGKISLLRKVLDSGKVHVDCKDKDGTTPLILSAANGHADCVLELLEQGADPSKKRLTGTTALFFAAQAGYLDIVNILLDNGAPVDSCSIDGGTPLFVACQCGHKGVAKELVKRGANVNIHMKDRATPLFIAAQNGHYQILLFLLSQGAEPDPRRTDGATPLWIASQMGHHQIVKELLLHGVRVDATRHDGATPLFKAAHKGHSLVISELLKYKPSLDLLPNGESALHAAALFGHVVVVRQLIEAGADATLCNQEGMTPLQVAIQAKKTNVIEYLKTINVKVKAGMGTINGIVNGVPIIPIGNGGIKSK</sequence>
<feature type="repeat" description="ANK" evidence="3">
    <location>
        <begin position="188"/>
        <end position="220"/>
    </location>
</feature>
<dbReference type="SUPFAM" id="SSF48403">
    <property type="entry name" value="Ankyrin repeat"/>
    <property type="match status" value="1"/>
</dbReference>
<evidence type="ECO:0000313" key="5">
    <source>
        <dbReference type="EnsemblMetazoa" id="PHUM001010-PA"/>
    </source>
</evidence>
<dbReference type="GeneID" id="8233305"/>
<dbReference type="Pfam" id="PF12796">
    <property type="entry name" value="Ank_2"/>
    <property type="match status" value="3"/>
</dbReference>
<gene>
    <name evidence="5" type="primary">8233305</name>
    <name evidence="4" type="ORF">Phum_PHUM001010</name>
</gene>
<evidence type="ECO:0000256" key="2">
    <source>
        <dbReference type="ARBA" id="ARBA00023043"/>
    </source>
</evidence>
<feature type="repeat" description="ANK" evidence="3">
    <location>
        <begin position="89"/>
        <end position="121"/>
    </location>
</feature>
<dbReference type="PROSITE" id="PS50297">
    <property type="entry name" value="ANK_REP_REGION"/>
    <property type="match status" value="6"/>
</dbReference>
<keyword evidence="2 3" id="KW-0040">ANK repeat</keyword>
<dbReference type="EMBL" id="DS234986">
    <property type="protein sequence ID" value="EEB09829.1"/>
    <property type="molecule type" value="Genomic_DNA"/>
</dbReference>
<reference evidence="4" key="1">
    <citation type="submission" date="2007-04" db="EMBL/GenBank/DDBJ databases">
        <title>Annotation of Pediculus humanus corporis strain USDA.</title>
        <authorList>
            <person name="Kirkness E."/>
            <person name="Hannick L."/>
            <person name="Hass B."/>
            <person name="Bruggner R."/>
            <person name="Lawson D."/>
            <person name="Bidwell S."/>
            <person name="Joardar V."/>
            <person name="Caler E."/>
            <person name="Walenz B."/>
            <person name="Inman J."/>
            <person name="Schobel S."/>
            <person name="Galinsky K."/>
            <person name="Amedeo P."/>
            <person name="Strausberg R."/>
        </authorList>
    </citation>
    <scope>NUCLEOTIDE SEQUENCE</scope>
    <source>
        <strain evidence="4">USDA</strain>
    </source>
</reference>
<name>E0V8X3_PEDHC</name>
<feature type="repeat" description="ANK" evidence="3">
    <location>
        <begin position="155"/>
        <end position="187"/>
    </location>
</feature>
<dbReference type="KEGG" id="phu:Phum_PHUM001010"/>
<feature type="repeat" description="ANK" evidence="3">
    <location>
        <begin position="122"/>
        <end position="154"/>
    </location>
</feature>
<proteinExistence type="predicted"/>
<organism>
    <name type="scientific">Pediculus humanus subsp. corporis</name>
    <name type="common">Body louse</name>
    <dbReference type="NCBI Taxonomy" id="121224"/>
    <lineage>
        <taxon>Eukaryota</taxon>
        <taxon>Metazoa</taxon>
        <taxon>Ecdysozoa</taxon>
        <taxon>Arthropoda</taxon>
        <taxon>Hexapoda</taxon>
        <taxon>Insecta</taxon>
        <taxon>Pterygota</taxon>
        <taxon>Neoptera</taxon>
        <taxon>Paraneoptera</taxon>
        <taxon>Psocodea</taxon>
        <taxon>Troctomorpha</taxon>
        <taxon>Phthiraptera</taxon>
        <taxon>Anoplura</taxon>
        <taxon>Pediculidae</taxon>
        <taxon>Pediculus</taxon>
    </lineage>
</organism>
<dbReference type="Gene3D" id="1.25.40.20">
    <property type="entry name" value="Ankyrin repeat-containing domain"/>
    <property type="match status" value="2"/>
</dbReference>
<dbReference type="InParanoid" id="E0V8X3"/>
<dbReference type="EMBL" id="AAZO01000018">
    <property type="status" value="NOT_ANNOTATED_CDS"/>
    <property type="molecule type" value="Genomic_DNA"/>
</dbReference>